<reference evidence="1 2" key="1">
    <citation type="journal article" date="2021" name="Hortic Res">
        <title>High-quality reference genome and annotation aids understanding of berry development for evergreen blueberry (Vaccinium darrowii).</title>
        <authorList>
            <person name="Yu J."/>
            <person name="Hulse-Kemp A.M."/>
            <person name="Babiker E."/>
            <person name="Staton M."/>
        </authorList>
    </citation>
    <scope>NUCLEOTIDE SEQUENCE [LARGE SCALE GENOMIC DNA]</scope>
    <source>
        <strain evidence="2">cv. NJ 8807/NJ 8810</strain>
        <tissue evidence="1">Young leaf</tissue>
    </source>
</reference>
<gene>
    <name evidence="1" type="ORF">Vadar_008375</name>
</gene>
<dbReference type="Proteomes" id="UP000828048">
    <property type="component" value="Chromosome 8"/>
</dbReference>
<accession>A0ACB7YCC8</accession>
<proteinExistence type="predicted"/>
<comment type="caution">
    <text evidence="1">The sequence shown here is derived from an EMBL/GenBank/DDBJ whole genome shotgun (WGS) entry which is preliminary data.</text>
</comment>
<name>A0ACB7YCC8_9ERIC</name>
<protein>
    <submittedName>
        <fullName evidence="1">Uncharacterized protein</fullName>
    </submittedName>
</protein>
<dbReference type="EMBL" id="CM037158">
    <property type="protein sequence ID" value="KAH7851185.1"/>
    <property type="molecule type" value="Genomic_DNA"/>
</dbReference>
<keyword evidence="2" id="KW-1185">Reference proteome</keyword>
<organism evidence="1 2">
    <name type="scientific">Vaccinium darrowii</name>
    <dbReference type="NCBI Taxonomy" id="229202"/>
    <lineage>
        <taxon>Eukaryota</taxon>
        <taxon>Viridiplantae</taxon>
        <taxon>Streptophyta</taxon>
        <taxon>Embryophyta</taxon>
        <taxon>Tracheophyta</taxon>
        <taxon>Spermatophyta</taxon>
        <taxon>Magnoliopsida</taxon>
        <taxon>eudicotyledons</taxon>
        <taxon>Gunneridae</taxon>
        <taxon>Pentapetalae</taxon>
        <taxon>asterids</taxon>
        <taxon>Ericales</taxon>
        <taxon>Ericaceae</taxon>
        <taxon>Vaccinioideae</taxon>
        <taxon>Vaccinieae</taxon>
        <taxon>Vaccinium</taxon>
    </lineage>
</organism>
<evidence type="ECO:0000313" key="2">
    <source>
        <dbReference type="Proteomes" id="UP000828048"/>
    </source>
</evidence>
<evidence type="ECO:0000313" key="1">
    <source>
        <dbReference type="EMBL" id="KAH7851185.1"/>
    </source>
</evidence>
<sequence length="120" mass="13039">MMPLFAFLLVLFLSGQGYAIDSYCNINVRVSETGRVVKGSPEFEVVLYNTCACNQYNVVVSCDGFNSIVPLKPEVLRKVEGGCFVNDGQSIPYSDPFKFQYAGTLPTTVFAPISSSVACS</sequence>